<feature type="transmembrane region" description="Helical" evidence="11">
    <location>
        <begin position="12"/>
        <end position="32"/>
    </location>
</feature>
<keyword evidence="11" id="KW-0472">Membrane</keyword>
<dbReference type="PROSITE" id="PS50109">
    <property type="entry name" value="HIS_KIN"/>
    <property type="match status" value="2"/>
</dbReference>
<feature type="modified residue" description="4-aspartylphosphate" evidence="9">
    <location>
        <position position="761"/>
    </location>
</feature>
<evidence type="ECO:0000256" key="11">
    <source>
        <dbReference type="SAM" id="Phobius"/>
    </source>
</evidence>
<protein>
    <recommendedName>
        <fullName evidence="2">histidine kinase</fullName>
        <ecNumber evidence="2">2.7.13.3</ecNumber>
    </recommendedName>
</protein>
<dbReference type="Proteomes" id="UP000567067">
    <property type="component" value="Unassembled WGS sequence"/>
</dbReference>
<dbReference type="CDD" id="cd00082">
    <property type="entry name" value="HisKA"/>
    <property type="match status" value="1"/>
</dbReference>
<evidence type="ECO:0000256" key="8">
    <source>
        <dbReference type="ARBA" id="ARBA00023012"/>
    </source>
</evidence>
<evidence type="ECO:0000256" key="9">
    <source>
        <dbReference type="PROSITE-ProRule" id="PRU00169"/>
    </source>
</evidence>
<feature type="transmembrane region" description="Helical" evidence="11">
    <location>
        <begin position="365"/>
        <end position="386"/>
    </location>
</feature>
<dbReference type="GO" id="GO:0016020">
    <property type="term" value="C:membrane"/>
    <property type="evidence" value="ECO:0007669"/>
    <property type="project" value="InterPro"/>
</dbReference>
<comment type="caution">
    <text evidence="14">The sequence shown here is derived from an EMBL/GenBank/DDBJ whole genome shotgun (WGS) entry which is preliminary data.</text>
</comment>
<dbReference type="SUPFAM" id="SSF47384">
    <property type="entry name" value="Homodimeric domain of signal transducing histidine kinase"/>
    <property type="match status" value="1"/>
</dbReference>
<dbReference type="SUPFAM" id="SSF55874">
    <property type="entry name" value="ATPase domain of HSP90 chaperone/DNA topoisomerase II/histidine kinase"/>
    <property type="match status" value="2"/>
</dbReference>
<feature type="transmembrane region" description="Helical" evidence="11">
    <location>
        <begin position="240"/>
        <end position="257"/>
    </location>
</feature>
<feature type="transmembrane region" description="Helical" evidence="11">
    <location>
        <begin position="207"/>
        <end position="233"/>
    </location>
</feature>
<feature type="domain" description="Histidine kinase" evidence="12">
    <location>
        <begin position="441"/>
        <end position="658"/>
    </location>
</feature>
<comment type="catalytic activity">
    <reaction evidence="1">
        <text>ATP + protein L-histidine = ADP + protein N-phospho-L-histidine.</text>
        <dbReference type="EC" id="2.7.13.3"/>
    </reaction>
</comment>
<feature type="transmembrane region" description="Helical" evidence="11">
    <location>
        <begin position="277"/>
        <end position="293"/>
    </location>
</feature>
<dbReference type="Pfam" id="PF06580">
    <property type="entry name" value="His_kinase"/>
    <property type="match status" value="1"/>
</dbReference>
<dbReference type="InterPro" id="IPR003594">
    <property type="entry name" value="HATPase_dom"/>
</dbReference>
<dbReference type="InterPro" id="IPR001789">
    <property type="entry name" value="Sig_transdc_resp-reg_receiver"/>
</dbReference>
<dbReference type="PANTHER" id="PTHR43547">
    <property type="entry name" value="TWO-COMPONENT HISTIDINE KINASE"/>
    <property type="match status" value="1"/>
</dbReference>
<evidence type="ECO:0000313" key="15">
    <source>
        <dbReference type="Proteomes" id="UP000567067"/>
    </source>
</evidence>
<dbReference type="Pfam" id="PF00512">
    <property type="entry name" value="HisKA"/>
    <property type="match status" value="1"/>
</dbReference>
<feature type="domain" description="Response regulatory" evidence="13">
    <location>
        <begin position="712"/>
        <end position="828"/>
    </location>
</feature>
<dbReference type="InterPro" id="IPR005467">
    <property type="entry name" value="His_kinase_dom"/>
</dbReference>
<keyword evidence="5" id="KW-0547">Nucleotide-binding</keyword>
<keyword evidence="11" id="KW-0812">Transmembrane</keyword>
<dbReference type="PANTHER" id="PTHR43547:SF2">
    <property type="entry name" value="HYBRID SIGNAL TRANSDUCTION HISTIDINE KINASE C"/>
    <property type="match status" value="1"/>
</dbReference>
<dbReference type="SUPFAM" id="SSF49785">
    <property type="entry name" value="Galactose-binding domain-like"/>
    <property type="match status" value="1"/>
</dbReference>
<dbReference type="SUPFAM" id="SSF52172">
    <property type="entry name" value="CheY-like"/>
    <property type="match status" value="1"/>
</dbReference>
<dbReference type="InterPro" id="IPR004358">
    <property type="entry name" value="Sig_transdc_His_kin-like_C"/>
</dbReference>
<keyword evidence="3 9" id="KW-0597">Phosphoprotein</keyword>
<dbReference type="InterPro" id="IPR008979">
    <property type="entry name" value="Galactose-bd-like_sf"/>
</dbReference>
<keyword evidence="4" id="KW-0808">Transferase</keyword>
<dbReference type="Gene3D" id="3.30.565.10">
    <property type="entry name" value="Histidine kinase-like ATPase, C-terminal domain"/>
    <property type="match status" value="2"/>
</dbReference>
<evidence type="ECO:0000256" key="3">
    <source>
        <dbReference type="ARBA" id="ARBA00022553"/>
    </source>
</evidence>
<dbReference type="GO" id="GO:0005524">
    <property type="term" value="F:ATP binding"/>
    <property type="evidence" value="ECO:0007669"/>
    <property type="project" value="UniProtKB-KW"/>
</dbReference>
<evidence type="ECO:0000259" key="13">
    <source>
        <dbReference type="PROSITE" id="PS50110"/>
    </source>
</evidence>
<evidence type="ECO:0000256" key="1">
    <source>
        <dbReference type="ARBA" id="ARBA00000085"/>
    </source>
</evidence>
<keyword evidence="15" id="KW-1185">Reference proteome</keyword>
<reference evidence="14 15" key="1">
    <citation type="submission" date="2020-08" db="EMBL/GenBank/DDBJ databases">
        <title>Genomic Encyclopedia of Type Strains, Phase III (KMG-III): the genomes of soil and plant-associated and newly described type strains.</title>
        <authorList>
            <person name="Whitman W."/>
        </authorList>
    </citation>
    <scope>NUCLEOTIDE SEQUENCE [LARGE SCALE GENOMIC DNA]</scope>
    <source>
        <strain evidence="14 15">CECT 8693</strain>
    </source>
</reference>
<dbReference type="RefSeq" id="WP_182540569.1">
    <property type="nucleotide sequence ID" value="NZ_JACJIP010000070.1"/>
</dbReference>
<dbReference type="PRINTS" id="PR00344">
    <property type="entry name" value="BCTRLSENSOR"/>
</dbReference>
<dbReference type="InterPro" id="IPR036097">
    <property type="entry name" value="HisK_dim/P_sf"/>
</dbReference>
<evidence type="ECO:0000256" key="10">
    <source>
        <dbReference type="SAM" id="MobiDB-lite"/>
    </source>
</evidence>
<dbReference type="Gene3D" id="3.40.50.2300">
    <property type="match status" value="1"/>
</dbReference>
<evidence type="ECO:0000256" key="5">
    <source>
        <dbReference type="ARBA" id="ARBA00022741"/>
    </source>
</evidence>
<dbReference type="InterPro" id="IPR010559">
    <property type="entry name" value="Sig_transdc_His_kin_internal"/>
</dbReference>
<feature type="domain" description="Histidine kinase" evidence="12">
    <location>
        <begin position="939"/>
        <end position="1038"/>
    </location>
</feature>
<feature type="region of interest" description="Disordered" evidence="10">
    <location>
        <begin position="667"/>
        <end position="695"/>
    </location>
</feature>
<evidence type="ECO:0000256" key="7">
    <source>
        <dbReference type="ARBA" id="ARBA00022840"/>
    </source>
</evidence>
<dbReference type="AlphaFoldDB" id="A0A7W3SYV5"/>
<dbReference type="CDD" id="cd17574">
    <property type="entry name" value="REC_OmpR"/>
    <property type="match status" value="1"/>
</dbReference>
<keyword evidence="7" id="KW-0067">ATP-binding</keyword>
<evidence type="ECO:0000259" key="12">
    <source>
        <dbReference type="PROSITE" id="PS50109"/>
    </source>
</evidence>
<feature type="transmembrane region" description="Helical" evidence="11">
    <location>
        <begin position="392"/>
        <end position="411"/>
    </location>
</feature>
<keyword evidence="11" id="KW-1133">Transmembrane helix</keyword>
<dbReference type="Pfam" id="PF02518">
    <property type="entry name" value="HATPase_c"/>
    <property type="match status" value="2"/>
</dbReference>
<evidence type="ECO:0000313" key="14">
    <source>
        <dbReference type="EMBL" id="MBA9088771.1"/>
    </source>
</evidence>
<dbReference type="Pfam" id="PF00072">
    <property type="entry name" value="Response_reg"/>
    <property type="match status" value="1"/>
</dbReference>
<feature type="compositionally biased region" description="Polar residues" evidence="10">
    <location>
        <begin position="684"/>
        <end position="694"/>
    </location>
</feature>
<dbReference type="PROSITE" id="PS50110">
    <property type="entry name" value="RESPONSE_REGULATORY"/>
    <property type="match status" value="1"/>
</dbReference>
<evidence type="ECO:0000256" key="4">
    <source>
        <dbReference type="ARBA" id="ARBA00022679"/>
    </source>
</evidence>
<dbReference type="SMART" id="SM00387">
    <property type="entry name" value="HATPase_c"/>
    <property type="match status" value="2"/>
</dbReference>
<accession>A0A7W3SYV5</accession>
<dbReference type="SMART" id="SM00448">
    <property type="entry name" value="REC"/>
    <property type="match status" value="1"/>
</dbReference>
<dbReference type="InterPro" id="IPR003661">
    <property type="entry name" value="HisK_dim/P_dom"/>
</dbReference>
<dbReference type="GO" id="GO:0000155">
    <property type="term" value="F:phosphorelay sensor kinase activity"/>
    <property type="evidence" value="ECO:0007669"/>
    <property type="project" value="InterPro"/>
</dbReference>
<organism evidence="14 15">
    <name type="scientific">Fontibacillus solani</name>
    <dbReference type="NCBI Taxonomy" id="1572857"/>
    <lineage>
        <taxon>Bacteria</taxon>
        <taxon>Bacillati</taxon>
        <taxon>Bacillota</taxon>
        <taxon>Bacilli</taxon>
        <taxon>Bacillales</taxon>
        <taxon>Paenibacillaceae</taxon>
        <taxon>Fontibacillus</taxon>
    </lineage>
</organism>
<dbReference type="SMART" id="SM00388">
    <property type="entry name" value="HisKA"/>
    <property type="match status" value="1"/>
</dbReference>
<dbReference type="Gene3D" id="2.60.120.260">
    <property type="entry name" value="Galactose-binding domain-like"/>
    <property type="match status" value="1"/>
</dbReference>
<dbReference type="EMBL" id="JACJIP010000070">
    <property type="protein sequence ID" value="MBA9088771.1"/>
    <property type="molecule type" value="Genomic_DNA"/>
</dbReference>
<dbReference type="InterPro" id="IPR036890">
    <property type="entry name" value="HATPase_C_sf"/>
</dbReference>
<dbReference type="Gene3D" id="1.10.287.130">
    <property type="match status" value="1"/>
</dbReference>
<keyword evidence="8" id="KW-0902">Two-component regulatory system</keyword>
<feature type="transmembrane region" description="Helical" evidence="11">
    <location>
        <begin position="305"/>
        <end position="328"/>
    </location>
</feature>
<sequence>MRTNSVISKIAIILIFITILFALRLGWLSLFVTSDDVVAENGVLDLRGRTMDQSKLFNLSGEWSFYPSQSVSHKGIPFLSSTPTLLKVPGDWTSAMNDGDDSSYGYGSYRLRILVDPLQQPISLWFKEIKSASTVEINGTRFPSHGTVSKDSNSYSPDNTMYRVSYFSEGVSALDVFIQVSNYDSPFKGGIEAPVIFGSQDAVEQSYYYSVGSMMLTVVILLLHCLYAFILYSFNPKERALLMAGFMTLSVAMILMARNDNLIVPLLSINYTWSLRIRWIAFLWQNLLILLVFRKFVSGAVIHKWLRIYTVGLVVYSIFIMFAPAPLVSTSMRWWFIQLFQYVPFVWLIHSLGQLLFKKNKDEDILFLLLSGAAIISNYLWSLAGYSGRSVLVYYPLDIISAIVGFSAYWFKKYFYNVGENMKLNQQLKIADNLKDQFLANTSHELRTPLHGIINIAQNIGIKEDGRLLQSSRKDLELLITVSQRMSHMLEDLQDVARLREHRIMLKQEPVSIQSVVPGVIGMLKYMIQGKPVELSFDIPDSFPNVYADEKRLVQILYNLVHNALKYTEEGHVTVSVHKRDGRAVIQVSDTGVGMSADIMERAFLPYEQGPHGIRDGRGIGLGLSICQQLVELHGSELNIQSELGKGSVFSFALKFTSSVERQAISTHCTSPTEPNGKRHESMDQWNFSDQGRSGSIIPEPIPPLLTDTRAKLLVVDDDPVNLNVLRGILANEPYDITTANSAHEALALLDQKPWDLMIADVMMPSLSGYELTQKVREHYSISDLPILLLTARSQPADIYTGFLSGANDYVTKPVDSMELRYRIRALTAMKHSYYERLRVEAAYLQAQINPHFLFNALNSIVALSEQDIPKMQQLVDAFSTFLQISFDFQNTGERVPLSHELALVEAYLHIEQTRFAERLSVVWEIEPNIHVLVPPLSIQPLVENAVKHSLLKRREGVTIHIRIARKENAVYFEVKDNGPGMDQTTLDMLLSLSFKGKNGIGLNNTHRRLIQLFGQGLTIQSQPDEGSIVSFLVPDPKSKIL</sequence>
<evidence type="ECO:0000256" key="6">
    <source>
        <dbReference type="ARBA" id="ARBA00022777"/>
    </source>
</evidence>
<gene>
    <name evidence="14" type="ORF">FHR92_005304</name>
</gene>
<dbReference type="EC" id="2.7.13.3" evidence="2"/>
<dbReference type="InterPro" id="IPR011006">
    <property type="entry name" value="CheY-like_superfamily"/>
</dbReference>
<name>A0A7W3SYV5_9BACL</name>
<keyword evidence="6 14" id="KW-0418">Kinase</keyword>
<evidence type="ECO:0000256" key="2">
    <source>
        <dbReference type="ARBA" id="ARBA00012438"/>
    </source>
</evidence>
<proteinExistence type="predicted"/>